<dbReference type="EMBL" id="JAGQLJ010000137">
    <property type="protein sequence ID" value="MCA9381584.1"/>
    <property type="molecule type" value="Genomic_DNA"/>
</dbReference>
<protein>
    <recommendedName>
        <fullName evidence="5">DUF2975 domain-containing protein</fullName>
    </recommendedName>
</protein>
<organism evidence="3 4">
    <name type="scientific">Candidatus Dojkabacteria bacterium</name>
    <dbReference type="NCBI Taxonomy" id="2099670"/>
    <lineage>
        <taxon>Bacteria</taxon>
        <taxon>Candidatus Dojkabacteria</taxon>
    </lineage>
</organism>
<dbReference type="Gene3D" id="1.20.1070.10">
    <property type="entry name" value="Rhodopsin 7-helix transmembrane proteins"/>
    <property type="match status" value="1"/>
</dbReference>
<keyword evidence="1" id="KW-0812">Transmembrane</keyword>
<dbReference type="AlphaFoldDB" id="A0A955RHA8"/>
<evidence type="ECO:0000313" key="4">
    <source>
        <dbReference type="Proteomes" id="UP000775877"/>
    </source>
</evidence>
<keyword evidence="1" id="KW-0472">Membrane</keyword>
<evidence type="ECO:0000256" key="1">
    <source>
        <dbReference type="SAM" id="Phobius"/>
    </source>
</evidence>
<keyword evidence="1" id="KW-1133">Transmembrane helix</keyword>
<reference evidence="3" key="2">
    <citation type="journal article" date="2021" name="Microbiome">
        <title>Successional dynamics and alternative stable states in a saline activated sludge microbial community over 9 years.</title>
        <authorList>
            <person name="Wang Y."/>
            <person name="Ye J."/>
            <person name="Ju F."/>
            <person name="Liu L."/>
            <person name="Boyd J.A."/>
            <person name="Deng Y."/>
            <person name="Parks D.H."/>
            <person name="Jiang X."/>
            <person name="Yin X."/>
            <person name="Woodcroft B.J."/>
            <person name="Tyson G.W."/>
            <person name="Hugenholtz P."/>
            <person name="Polz M.F."/>
            <person name="Zhang T."/>
        </authorList>
    </citation>
    <scope>NUCLEOTIDE SEQUENCE</scope>
    <source>
        <strain evidence="3">HKST-UBA13</strain>
    </source>
</reference>
<feature type="transmembrane region" description="Helical" evidence="1">
    <location>
        <begin position="121"/>
        <end position="143"/>
    </location>
</feature>
<keyword evidence="2" id="KW-0732">Signal</keyword>
<comment type="caution">
    <text evidence="3">The sequence shown here is derived from an EMBL/GenBank/DDBJ whole genome shotgun (WGS) entry which is preliminary data.</text>
</comment>
<reference evidence="3" key="1">
    <citation type="submission" date="2020-04" db="EMBL/GenBank/DDBJ databases">
        <authorList>
            <person name="Zhang T."/>
        </authorList>
    </citation>
    <scope>NUCLEOTIDE SEQUENCE</scope>
    <source>
        <strain evidence="3">HKST-UBA13</strain>
    </source>
</reference>
<evidence type="ECO:0000256" key="2">
    <source>
        <dbReference type="SAM" id="SignalP"/>
    </source>
</evidence>
<feature type="transmembrane region" description="Helical" evidence="1">
    <location>
        <begin position="78"/>
        <end position="100"/>
    </location>
</feature>
<feature type="signal peptide" evidence="2">
    <location>
        <begin position="1"/>
        <end position="33"/>
    </location>
</feature>
<accession>A0A955RHA8</accession>
<proteinExistence type="predicted"/>
<evidence type="ECO:0000313" key="3">
    <source>
        <dbReference type="EMBL" id="MCA9381584.1"/>
    </source>
</evidence>
<name>A0A955RHA8_9BACT</name>
<dbReference type="Proteomes" id="UP000775877">
    <property type="component" value="Unassembled WGS sequence"/>
</dbReference>
<feature type="chain" id="PRO_5037464572" description="DUF2975 domain-containing protein" evidence="2">
    <location>
        <begin position="34"/>
        <end position="163"/>
    </location>
</feature>
<evidence type="ECO:0008006" key="5">
    <source>
        <dbReference type="Google" id="ProtNLM"/>
    </source>
</evidence>
<gene>
    <name evidence="3" type="ORF">KC678_04930</name>
</gene>
<sequence>MRNLSTKVASFFTALWVVVSSAFALAPIFTVNAQETSTLCQIFPFLDGIIFADGLCNPSKIGQSGGDALSTFWALARFGVSLIFIGIIAVAIFVIIKSALKYIQSEGDESKVEEATKAIKNVFIGIGALIIGIIGLVIILSIANQNGGTLIDNQDVPDVLTPQ</sequence>